<organism evidence="2 3">
    <name type="scientific">Paenibacillus hexagrammi</name>
    <dbReference type="NCBI Taxonomy" id="2908839"/>
    <lineage>
        <taxon>Bacteria</taxon>
        <taxon>Bacillati</taxon>
        <taxon>Bacillota</taxon>
        <taxon>Bacilli</taxon>
        <taxon>Bacillales</taxon>
        <taxon>Paenibacillaceae</taxon>
        <taxon>Paenibacillus</taxon>
    </lineage>
</organism>
<feature type="transmembrane region" description="Helical" evidence="1">
    <location>
        <begin position="68"/>
        <end position="87"/>
    </location>
</feature>
<dbReference type="EMBL" id="CP090978">
    <property type="protein sequence ID" value="UJF31735.1"/>
    <property type="molecule type" value="Genomic_DNA"/>
</dbReference>
<protein>
    <submittedName>
        <fullName evidence="2">Uncharacterized protein</fullName>
    </submittedName>
</protein>
<sequence>MLLLLYSSVSLFVFVYFLKYQNKHLHSLEIFFYWCLASLLIQNRSAIFTMNTKIVLSPPTVVHELSDVLIRLVLYPIVTLFCLHEIAAASSKIKKAWIIIKYSILLLGLEWISDWLGVFKHVGPYLLGSGIFWIGYLMLMMMIQMVFRGKFYKGYDKT</sequence>
<dbReference type="RefSeq" id="WP_235118080.1">
    <property type="nucleotide sequence ID" value="NZ_CP090978.1"/>
</dbReference>
<accession>A0ABY3SF78</accession>
<keyword evidence="1" id="KW-0472">Membrane</keyword>
<feature type="transmembrane region" description="Helical" evidence="1">
    <location>
        <begin position="125"/>
        <end position="147"/>
    </location>
</feature>
<evidence type="ECO:0000313" key="2">
    <source>
        <dbReference type="EMBL" id="UJF31735.1"/>
    </source>
</evidence>
<gene>
    <name evidence="2" type="ORF">L0M14_18370</name>
</gene>
<proteinExistence type="predicted"/>
<evidence type="ECO:0000256" key="1">
    <source>
        <dbReference type="SAM" id="Phobius"/>
    </source>
</evidence>
<keyword evidence="1" id="KW-0812">Transmembrane</keyword>
<keyword evidence="3" id="KW-1185">Reference proteome</keyword>
<reference evidence="2 3" key="1">
    <citation type="journal article" date="2024" name="Int. J. Syst. Evol. Microbiol.">
        <title>Paenibacillus hexagrammi sp. nov., a novel bacterium isolated from the gut content of Hexagrammos agrammus.</title>
        <authorList>
            <person name="Jung H.K."/>
            <person name="Kim D.G."/>
            <person name="Zin H."/>
            <person name="Park J."/>
            <person name="Jung H."/>
            <person name="Kim Y.O."/>
            <person name="Kong H.J."/>
            <person name="Kim J.W."/>
            <person name="Kim Y.S."/>
        </authorList>
    </citation>
    <scope>NUCLEOTIDE SEQUENCE [LARGE SCALE GENOMIC DNA]</scope>
    <source>
        <strain evidence="2 3">YPD9-1</strain>
    </source>
</reference>
<evidence type="ECO:0000313" key="3">
    <source>
        <dbReference type="Proteomes" id="UP001649230"/>
    </source>
</evidence>
<keyword evidence="1" id="KW-1133">Transmembrane helix</keyword>
<dbReference type="Proteomes" id="UP001649230">
    <property type="component" value="Chromosome"/>
</dbReference>
<name>A0ABY3SF78_9BACL</name>
<feature type="transmembrane region" description="Helical" evidence="1">
    <location>
        <begin position="99"/>
        <end position="119"/>
    </location>
</feature>